<evidence type="ECO:0000256" key="1">
    <source>
        <dbReference type="ARBA" id="ARBA00010940"/>
    </source>
</evidence>
<evidence type="ECO:0000313" key="9">
    <source>
        <dbReference type="Proteomes" id="UP001530400"/>
    </source>
</evidence>
<feature type="compositionally biased region" description="Basic and acidic residues" evidence="6">
    <location>
        <begin position="7"/>
        <end position="16"/>
    </location>
</feature>
<keyword evidence="2 5" id="KW-0805">Transcription regulation</keyword>
<dbReference type="InterPro" id="IPR015633">
    <property type="entry name" value="E2F"/>
</dbReference>
<accession>A0ABD3PU73</accession>
<feature type="compositionally biased region" description="Polar residues" evidence="6">
    <location>
        <begin position="143"/>
        <end position="154"/>
    </location>
</feature>
<feature type="compositionally biased region" description="Acidic residues" evidence="6">
    <location>
        <begin position="234"/>
        <end position="243"/>
    </location>
</feature>
<name>A0ABD3PU73_9STRA</name>
<gene>
    <name evidence="8" type="ORF">ACHAWO_010903</name>
</gene>
<evidence type="ECO:0000256" key="5">
    <source>
        <dbReference type="RuleBase" id="RU003796"/>
    </source>
</evidence>
<feature type="region of interest" description="Disordered" evidence="6">
    <location>
        <begin position="135"/>
        <end position="199"/>
    </location>
</feature>
<keyword evidence="3 5" id="KW-0238">DNA-binding</keyword>
<feature type="region of interest" description="Disordered" evidence="6">
    <location>
        <begin position="445"/>
        <end position="521"/>
    </location>
</feature>
<dbReference type="SUPFAM" id="SSF46785">
    <property type="entry name" value="Winged helix' DNA-binding domain"/>
    <property type="match status" value="2"/>
</dbReference>
<proteinExistence type="inferred from homology"/>
<feature type="compositionally biased region" description="Acidic residues" evidence="6">
    <location>
        <begin position="486"/>
        <end position="506"/>
    </location>
</feature>
<organism evidence="8 9">
    <name type="scientific">Cyclotella atomus</name>
    <dbReference type="NCBI Taxonomy" id="382360"/>
    <lineage>
        <taxon>Eukaryota</taxon>
        <taxon>Sar</taxon>
        <taxon>Stramenopiles</taxon>
        <taxon>Ochrophyta</taxon>
        <taxon>Bacillariophyta</taxon>
        <taxon>Coscinodiscophyceae</taxon>
        <taxon>Thalassiosirophycidae</taxon>
        <taxon>Stephanodiscales</taxon>
        <taxon>Stephanodiscaceae</taxon>
        <taxon>Cyclotella</taxon>
    </lineage>
</organism>
<feature type="region of interest" description="Disordered" evidence="6">
    <location>
        <begin position="220"/>
        <end position="252"/>
    </location>
</feature>
<dbReference type="InterPro" id="IPR036390">
    <property type="entry name" value="WH_DNA-bd_sf"/>
</dbReference>
<dbReference type="GO" id="GO:0003677">
    <property type="term" value="F:DNA binding"/>
    <property type="evidence" value="ECO:0007669"/>
    <property type="project" value="UniProtKB-KW"/>
</dbReference>
<protein>
    <recommendedName>
        <fullName evidence="7">E2F/DP family winged-helix DNA-binding domain-containing protein</fullName>
    </recommendedName>
</protein>
<dbReference type="InterPro" id="IPR036388">
    <property type="entry name" value="WH-like_DNA-bd_sf"/>
</dbReference>
<dbReference type="PANTHER" id="PTHR12081">
    <property type="entry name" value="TRANSCRIPTION FACTOR E2F"/>
    <property type="match status" value="1"/>
</dbReference>
<keyword evidence="4 5" id="KW-0804">Transcription</keyword>
<feature type="compositionally biased region" description="Polar residues" evidence="6">
    <location>
        <begin position="17"/>
        <end position="31"/>
    </location>
</feature>
<evidence type="ECO:0000259" key="7">
    <source>
        <dbReference type="SMART" id="SM01372"/>
    </source>
</evidence>
<dbReference type="PANTHER" id="PTHR12081:SF7">
    <property type="entry name" value="TRANSCRIPTION FACTOR EFL-3"/>
    <property type="match status" value="1"/>
</dbReference>
<evidence type="ECO:0000256" key="6">
    <source>
        <dbReference type="SAM" id="MobiDB-lite"/>
    </source>
</evidence>
<dbReference type="Proteomes" id="UP001530400">
    <property type="component" value="Unassembled WGS sequence"/>
</dbReference>
<dbReference type="Gene3D" id="1.10.10.10">
    <property type="entry name" value="Winged helix-like DNA-binding domain superfamily/Winged helix DNA-binding domain"/>
    <property type="match status" value="2"/>
</dbReference>
<evidence type="ECO:0000313" key="8">
    <source>
        <dbReference type="EMBL" id="KAL3790906.1"/>
    </source>
</evidence>
<evidence type="ECO:0000256" key="4">
    <source>
        <dbReference type="ARBA" id="ARBA00023163"/>
    </source>
</evidence>
<dbReference type="Pfam" id="PF02319">
    <property type="entry name" value="WHD_E2F_TDP"/>
    <property type="match status" value="2"/>
</dbReference>
<comment type="similarity">
    <text evidence="1 5">Belongs to the E2F/DP family.</text>
</comment>
<evidence type="ECO:0000256" key="3">
    <source>
        <dbReference type="ARBA" id="ARBA00023125"/>
    </source>
</evidence>
<reference evidence="8 9" key="1">
    <citation type="submission" date="2024-10" db="EMBL/GenBank/DDBJ databases">
        <title>Updated reference genomes for cyclostephanoid diatoms.</title>
        <authorList>
            <person name="Roberts W.R."/>
            <person name="Alverson A.J."/>
        </authorList>
    </citation>
    <scope>NUCLEOTIDE SEQUENCE [LARGE SCALE GENOMIC DNA]</scope>
    <source>
        <strain evidence="8 9">AJA010-31</strain>
    </source>
</reference>
<sequence>MPSKVAKAADETKEDTSANMSDTNTSDTTAVASPVPKAAKRDNEGNSKKSEDPTETTAKAPADEGPKPSPTSEIKKQNAAMSLTQLFTTTQDSLTSCESGTNDTLGEAGNFLAECFSGDGDGEHGHLAVDPNAAAVHAEEGESTTPTMENTTSMGEGEPSKKKAKGADGQAMPALPPIKTEGDEEPAATTTTAGKKQETPLALKAGAYRLNKLMEATKFTSPIPEHPPAQADAAEGEEIEVQEDPPQKVHVNRKEKSLALVCQNFMELCRDAPPCGDNDETGALVELNELAQHLGVKRRRIYDIINIMESVQIVSRLKKNTYRWHGTEKLPLTFARLQRDGLAELRSGLHPDKQVKGMTLTAQKLIQYFLTTGLMEIRLTDAAEAVLGPSEEKTFKTKIRRMYDIANVLTALGIVRKENVAGNTAKAQPSFKWVFPILPQDMAAHLPPEEQTGPVELIPPQPRAIAPMPSLDHEVEESYEVKEEEAPPEVEVAEQEPQEESEPSEDVDVKPEESVQELVSV</sequence>
<dbReference type="EMBL" id="JALLPJ020000480">
    <property type="protein sequence ID" value="KAL3790906.1"/>
    <property type="molecule type" value="Genomic_DNA"/>
</dbReference>
<dbReference type="InterPro" id="IPR003316">
    <property type="entry name" value="E2F_WHTH_DNA-bd_dom"/>
</dbReference>
<feature type="region of interest" description="Disordered" evidence="6">
    <location>
        <begin position="1"/>
        <end position="83"/>
    </location>
</feature>
<dbReference type="SMART" id="SM01372">
    <property type="entry name" value="E2F_TDP"/>
    <property type="match status" value="2"/>
</dbReference>
<comment type="subcellular location">
    <subcellularLocation>
        <location evidence="5">Nucleus</location>
    </subcellularLocation>
</comment>
<keyword evidence="9" id="KW-1185">Reference proteome</keyword>
<dbReference type="AlphaFoldDB" id="A0ABD3PU73"/>
<dbReference type="GO" id="GO:0005634">
    <property type="term" value="C:nucleus"/>
    <property type="evidence" value="ECO:0007669"/>
    <property type="project" value="UniProtKB-SubCell"/>
</dbReference>
<feature type="compositionally biased region" description="Basic and acidic residues" evidence="6">
    <location>
        <begin position="39"/>
        <end position="52"/>
    </location>
</feature>
<evidence type="ECO:0000256" key="2">
    <source>
        <dbReference type="ARBA" id="ARBA00023015"/>
    </source>
</evidence>
<feature type="domain" description="E2F/DP family winged-helix DNA-binding" evidence="7">
    <location>
        <begin position="353"/>
        <end position="435"/>
    </location>
</feature>
<comment type="caution">
    <text evidence="8">The sequence shown here is derived from an EMBL/GenBank/DDBJ whole genome shotgun (WGS) entry which is preliminary data.</text>
</comment>
<feature type="domain" description="E2F/DP family winged-helix DNA-binding" evidence="7">
    <location>
        <begin position="253"/>
        <end position="326"/>
    </location>
</feature>
<keyword evidence="5" id="KW-0539">Nucleus</keyword>